<proteinExistence type="predicted"/>
<organism evidence="1 2">
    <name type="scientific">Marinibactrum halimedae</name>
    <dbReference type="NCBI Taxonomy" id="1444977"/>
    <lineage>
        <taxon>Bacteria</taxon>
        <taxon>Pseudomonadati</taxon>
        <taxon>Pseudomonadota</taxon>
        <taxon>Gammaproteobacteria</taxon>
        <taxon>Cellvibrionales</taxon>
        <taxon>Cellvibrionaceae</taxon>
        <taxon>Marinibactrum</taxon>
    </lineage>
</organism>
<protein>
    <submittedName>
        <fullName evidence="1">Uncharacterized protein</fullName>
    </submittedName>
</protein>
<comment type="caution">
    <text evidence="1">The sequence shown here is derived from an EMBL/GenBank/DDBJ whole genome shotgun (WGS) entry which is preliminary data.</text>
</comment>
<reference evidence="1 2" key="1">
    <citation type="journal article" date="2014" name="Int. J. Syst. Evol. Microbiol.">
        <title>Complete genome sequence of Corynebacterium casei LMG S-19264T (=DSM 44701T), isolated from a smear-ripened cheese.</title>
        <authorList>
            <consortium name="US DOE Joint Genome Institute (JGI-PGF)"/>
            <person name="Walter F."/>
            <person name="Albersmeier A."/>
            <person name="Kalinowski J."/>
            <person name="Ruckert C."/>
        </authorList>
    </citation>
    <scope>NUCLEOTIDE SEQUENCE [LARGE SCALE GENOMIC DNA]</scope>
    <source>
        <strain evidence="1 2">NBRC 110095</strain>
    </source>
</reference>
<gene>
    <name evidence="1" type="ORF">GCM10007877_14400</name>
</gene>
<evidence type="ECO:0000313" key="2">
    <source>
        <dbReference type="Proteomes" id="UP001156870"/>
    </source>
</evidence>
<dbReference type="Proteomes" id="UP001156870">
    <property type="component" value="Unassembled WGS sequence"/>
</dbReference>
<keyword evidence="2" id="KW-1185">Reference proteome</keyword>
<dbReference type="RefSeq" id="WP_232595851.1">
    <property type="nucleotide sequence ID" value="NZ_BSPD01000034.1"/>
</dbReference>
<sequence length="140" mass="16383">MIELQSILILWETFRSIFKKCFRHECVSLEDIVKNSESEGAHIVWHDLSDWENLEDLEIFEKLKNLNEFNGEVYVVTEASYKDGLGPFKLNSINLELFVENHLNLIGECFFNGDVLIVDPENLCMWVFHHEGVFAFISRV</sequence>
<accession>A0AA37T547</accession>
<evidence type="ECO:0000313" key="1">
    <source>
        <dbReference type="EMBL" id="GLS25726.1"/>
    </source>
</evidence>
<dbReference type="EMBL" id="BSPD01000034">
    <property type="protein sequence ID" value="GLS25726.1"/>
    <property type="molecule type" value="Genomic_DNA"/>
</dbReference>
<dbReference type="AlphaFoldDB" id="A0AA37T547"/>
<name>A0AA37T547_9GAMM</name>